<dbReference type="AlphaFoldDB" id="A0A388TBW0"/>
<feature type="domain" description="RNA polymerase sigma-70 region 4" evidence="5">
    <location>
        <begin position="148"/>
        <end position="197"/>
    </location>
</feature>
<evidence type="ECO:0000256" key="4">
    <source>
        <dbReference type="ARBA" id="ARBA00023163"/>
    </source>
</evidence>
<protein>
    <submittedName>
        <fullName evidence="6">DNA-directed RNA polymerase sigma-70 factor</fullName>
    </submittedName>
</protein>
<dbReference type="CDD" id="cd06171">
    <property type="entry name" value="Sigma70_r4"/>
    <property type="match status" value="1"/>
</dbReference>
<keyword evidence="4" id="KW-0804">Transcription</keyword>
<dbReference type="EMBL" id="BGZN01000019">
    <property type="protein sequence ID" value="GBR73768.1"/>
    <property type="molecule type" value="Genomic_DNA"/>
</dbReference>
<evidence type="ECO:0000256" key="1">
    <source>
        <dbReference type="ARBA" id="ARBA00023015"/>
    </source>
</evidence>
<keyword evidence="6" id="KW-0240">DNA-directed RNA polymerase</keyword>
<dbReference type="Gene3D" id="1.10.1740.10">
    <property type="match status" value="1"/>
</dbReference>
<evidence type="ECO:0000256" key="3">
    <source>
        <dbReference type="ARBA" id="ARBA00023125"/>
    </source>
</evidence>
<keyword evidence="2" id="KW-0731">Sigma factor</keyword>
<accession>A0A388TBW0</accession>
<comment type="caution">
    <text evidence="6">The sequence shown here is derived from an EMBL/GenBank/DDBJ whole genome shotgun (WGS) entry which is preliminary data.</text>
</comment>
<keyword evidence="3" id="KW-0238">DNA-binding</keyword>
<dbReference type="InterPro" id="IPR007630">
    <property type="entry name" value="RNA_pol_sigma70_r4"/>
</dbReference>
<dbReference type="InterPro" id="IPR013324">
    <property type="entry name" value="RNA_pol_sigma_r3/r4-like"/>
</dbReference>
<dbReference type="Proteomes" id="UP000269352">
    <property type="component" value="Unassembled WGS sequence"/>
</dbReference>
<dbReference type="PANTHER" id="PTHR30385">
    <property type="entry name" value="SIGMA FACTOR F FLAGELLAR"/>
    <property type="match status" value="1"/>
</dbReference>
<dbReference type="NCBIfam" id="TIGR02937">
    <property type="entry name" value="sigma70-ECF"/>
    <property type="match status" value="1"/>
</dbReference>
<name>A0A388TBW0_TERA1</name>
<evidence type="ECO:0000313" key="6">
    <source>
        <dbReference type="EMBL" id="GBR73768.1"/>
    </source>
</evidence>
<keyword evidence="7" id="KW-1185">Reference proteome</keyword>
<dbReference type="GO" id="GO:0003677">
    <property type="term" value="F:DNA binding"/>
    <property type="evidence" value="ECO:0007669"/>
    <property type="project" value="UniProtKB-KW"/>
</dbReference>
<reference evidence="6 7" key="1">
    <citation type="journal article" date="2019" name="ISME J.">
        <title>Genome analyses of uncultured TG2/ZB3 bacteria in 'Margulisbacteria' specifically attached to ectosymbiotic spirochetes of protists in the termite gut.</title>
        <authorList>
            <person name="Utami Y.D."/>
            <person name="Kuwahara H."/>
            <person name="Igai K."/>
            <person name="Murakami T."/>
            <person name="Sugaya K."/>
            <person name="Morikawa T."/>
            <person name="Nagura Y."/>
            <person name="Yuki M."/>
            <person name="Deevong P."/>
            <person name="Inoue T."/>
            <person name="Kihara K."/>
            <person name="Lo N."/>
            <person name="Yamada A."/>
            <person name="Ohkuma M."/>
            <person name="Hongoh Y."/>
        </authorList>
    </citation>
    <scope>NUCLEOTIDE SEQUENCE [LARGE SCALE GENOMIC DNA]</scope>
    <source>
        <strain evidence="6">NkOx7-01</strain>
    </source>
</reference>
<evidence type="ECO:0000313" key="7">
    <source>
        <dbReference type="Proteomes" id="UP000269352"/>
    </source>
</evidence>
<dbReference type="InterPro" id="IPR013325">
    <property type="entry name" value="RNA_pol_sigma_r2"/>
</dbReference>
<sequence length="211" mass="24654">MTEAARVEEIWKKVKKTVDKDIKKHLTEKYSDQILKKYNNKINYLINKYFSSLPTHVVNTEGDDIANVARIEFFETIKVWDPERNEDVWPLAYSRISGAMRDQIRYITKASPTRLYNWVTDASNIYLAVEQDNSFENKIESGVVLNEALQKLDRKEKFIIISRFKHDKTFKEIGEAIGISESQTTRIYKQVIEKLRKLIAEKGVFKSSSPI</sequence>
<dbReference type="SUPFAM" id="SSF88946">
    <property type="entry name" value="Sigma2 domain of RNA polymerase sigma factors"/>
    <property type="match status" value="1"/>
</dbReference>
<dbReference type="SUPFAM" id="SSF88659">
    <property type="entry name" value="Sigma3 and sigma4 domains of RNA polymerase sigma factors"/>
    <property type="match status" value="1"/>
</dbReference>
<dbReference type="Pfam" id="PF04545">
    <property type="entry name" value="Sigma70_r4"/>
    <property type="match status" value="1"/>
</dbReference>
<dbReference type="GO" id="GO:0000428">
    <property type="term" value="C:DNA-directed RNA polymerase complex"/>
    <property type="evidence" value="ECO:0007669"/>
    <property type="project" value="UniProtKB-KW"/>
</dbReference>
<dbReference type="GO" id="GO:0006352">
    <property type="term" value="P:DNA-templated transcription initiation"/>
    <property type="evidence" value="ECO:0007669"/>
    <property type="project" value="InterPro"/>
</dbReference>
<proteinExistence type="predicted"/>
<gene>
    <name evidence="6" type="ORF">NO1_1070</name>
</gene>
<evidence type="ECO:0000259" key="5">
    <source>
        <dbReference type="Pfam" id="PF04545"/>
    </source>
</evidence>
<dbReference type="Gene3D" id="1.20.140.160">
    <property type="match status" value="1"/>
</dbReference>
<organism evidence="6 7">
    <name type="scientific">Termititenax aidoneus</name>
    <dbReference type="NCBI Taxonomy" id="2218524"/>
    <lineage>
        <taxon>Bacteria</taxon>
        <taxon>Bacillati</taxon>
        <taxon>Candidatus Margulisiibacteriota</taxon>
        <taxon>Candidatus Termititenacia</taxon>
        <taxon>Candidatus Termititenacales</taxon>
        <taxon>Candidatus Termititenacaceae</taxon>
        <taxon>Candidatus Termititenax</taxon>
    </lineage>
</organism>
<dbReference type="InterPro" id="IPR014284">
    <property type="entry name" value="RNA_pol_sigma-70_dom"/>
</dbReference>
<evidence type="ECO:0000256" key="2">
    <source>
        <dbReference type="ARBA" id="ARBA00023082"/>
    </source>
</evidence>
<keyword evidence="1" id="KW-0805">Transcription regulation</keyword>
<dbReference type="GO" id="GO:0016987">
    <property type="term" value="F:sigma factor activity"/>
    <property type="evidence" value="ECO:0007669"/>
    <property type="project" value="UniProtKB-KW"/>
</dbReference>